<dbReference type="SUPFAM" id="SSF56801">
    <property type="entry name" value="Acetyl-CoA synthetase-like"/>
    <property type="match status" value="1"/>
</dbReference>
<dbReference type="Pfam" id="PF00501">
    <property type="entry name" value="AMP-binding"/>
    <property type="match status" value="1"/>
</dbReference>
<dbReference type="InterPro" id="IPR042099">
    <property type="entry name" value="ANL_N_sf"/>
</dbReference>
<dbReference type="InterPro" id="IPR000873">
    <property type="entry name" value="AMP-dep_synth/lig_dom"/>
</dbReference>
<dbReference type="Proteomes" id="UP001500457">
    <property type="component" value="Unassembled WGS sequence"/>
</dbReference>
<reference evidence="5" key="1">
    <citation type="journal article" date="2019" name="Int. J. Syst. Evol. Microbiol.">
        <title>The Global Catalogue of Microorganisms (GCM) 10K type strain sequencing project: providing services to taxonomists for standard genome sequencing and annotation.</title>
        <authorList>
            <consortium name="The Broad Institute Genomics Platform"/>
            <consortium name="The Broad Institute Genome Sequencing Center for Infectious Disease"/>
            <person name="Wu L."/>
            <person name="Ma J."/>
        </authorList>
    </citation>
    <scope>NUCLEOTIDE SEQUENCE [LARGE SCALE GENOMIC DNA]</scope>
    <source>
        <strain evidence="5">JCM 17983</strain>
    </source>
</reference>
<dbReference type="Pfam" id="PF13193">
    <property type="entry name" value="AMP-binding_C"/>
    <property type="match status" value="1"/>
</dbReference>
<evidence type="ECO:0000259" key="2">
    <source>
        <dbReference type="Pfam" id="PF00501"/>
    </source>
</evidence>
<evidence type="ECO:0000313" key="4">
    <source>
        <dbReference type="EMBL" id="GAA4886957.1"/>
    </source>
</evidence>
<feature type="domain" description="AMP-dependent synthetase/ligase" evidence="2">
    <location>
        <begin position="48"/>
        <end position="215"/>
    </location>
</feature>
<dbReference type="PANTHER" id="PTHR43201:SF8">
    <property type="entry name" value="ACYL-COA SYNTHETASE FAMILY MEMBER 3"/>
    <property type="match status" value="1"/>
</dbReference>
<dbReference type="RefSeq" id="WP_274233478.1">
    <property type="nucleotide sequence ID" value="NZ_BAABHQ010000014.1"/>
</dbReference>
<name>A0ABP9EU27_9PSEU</name>
<gene>
    <name evidence="4" type="primary">menE</name>
    <name evidence="4" type="ORF">GCM10023203_44680</name>
</gene>
<dbReference type="NCBIfam" id="NF005877">
    <property type="entry name" value="PRK07824.1"/>
    <property type="match status" value="1"/>
</dbReference>
<dbReference type="Gene3D" id="3.30.300.30">
    <property type="match status" value="1"/>
</dbReference>
<sequence length="400" mass="39791">MRAVEPVPTDGSPRAATRLGELAAAALDGEGPAVLPTGPGEPAPAAALTAPVDDDVAAIVTTTGSTGDAKAVLLPATALRASADATHRRIGPPGRWLLALPAHHVAGLQVLLRSAHAGQPAAAMDLRDGFRPDAFVALAGGAGAAYTSLVPTQLGRLLDAGGAALAALRSFTAVLLGGAAADTALLERARAAGVPVVTTYGMSETCGGCVYDGRPLDGVTVDLEPDGRIVLGGATVAAGYRGAVSDVDRAAFTGDRRFRTNELGAWSPDGRLAVLGRADDVIVTGGENVAPASVERALLAQAGVREACVVGVPDPEWGARVVAAVVGDGLDGEALRAAVAPGLGRAAPRAVAVLDALPLRGIGKPDRAALRAYLARAFGGPFGGSFGGSFGGPFGGKDRT</sequence>
<evidence type="ECO:0000259" key="3">
    <source>
        <dbReference type="Pfam" id="PF13193"/>
    </source>
</evidence>
<dbReference type="PROSITE" id="PS00455">
    <property type="entry name" value="AMP_BINDING"/>
    <property type="match status" value="1"/>
</dbReference>
<comment type="similarity">
    <text evidence="1">Belongs to the ATP-dependent AMP-binding enzyme family.</text>
</comment>
<feature type="domain" description="AMP-binding enzyme C-terminal" evidence="3">
    <location>
        <begin position="294"/>
        <end position="364"/>
    </location>
</feature>
<keyword evidence="4" id="KW-0436">Ligase</keyword>
<dbReference type="Gene3D" id="3.40.50.12780">
    <property type="entry name" value="N-terminal domain of ligase-like"/>
    <property type="match status" value="1"/>
</dbReference>
<dbReference type="PANTHER" id="PTHR43201">
    <property type="entry name" value="ACYL-COA SYNTHETASE"/>
    <property type="match status" value="1"/>
</dbReference>
<evidence type="ECO:0000313" key="5">
    <source>
        <dbReference type="Proteomes" id="UP001500457"/>
    </source>
</evidence>
<proteinExistence type="inferred from homology"/>
<dbReference type="InterPro" id="IPR045851">
    <property type="entry name" value="AMP-bd_C_sf"/>
</dbReference>
<comment type="caution">
    <text evidence="4">The sequence shown here is derived from an EMBL/GenBank/DDBJ whole genome shotgun (WGS) entry which is preliminary data.</text>
</comment>
<keyword evidence="5" id="KW-1185">Reference proteome</keyword>
<dbReference type="GO" id="GO:0016874">
    <property type="term" value="F:ligase activity"/>
    <property type="evidence" value="ECO:0007669"/>
    <property type="project" value="UniProtKB-KW"/>
</dbReference>
<evidence type="ECO:0000256" key="1">
    <source>
        <dbReference type="ARBA" id="ARBA00006432"/>
    </source>
</evidence>
<dbReference type="InterPro" id="IPR025110">
    <property type="entry name" value="AMP-bd_C"/>
</dbReference>
<accession>A0ABP9EU27</accession>
<protein>
    <submittedName>
        <fullName evidence="4">O-succinylbenzoate--CoA ligase</fullName>
    </submittedName>
</protein>
<dbReference type="InterPro" id="IPR020845">
    <property type="entry name" value="AMP-binding_CS"/>
</dbReference>
<organism evidence="4 5">
    <name type="scientific">Actinomycetospora straminea</name>
    <dbReference type="NCBI Taxonomy" id="663607"/>
    <lineage>
        <taxon>Bacteria</taxon>
        <taxon>Bacillati</taxon>
        <taxon>Actinomycetota</taxon>
        <taxon>Actinomycetes</taxon>
        <taxon>Pseudonocardiales</taxon>
        <taxon>Pseudonocardiaceae</taxon>
        <taxon>Actinomycetospora</taxon>
    </lineage>
</organism>
<dbReference type="EMBL" id="BAABHQ010000014">
    <property type="protein sequence ID" value="GAA4886957.1"/>
    <property type="molecule type" value="Genomic_DNA"/>
</dbReference>